<reference evidence="1" key="2">
    <citation type="submission" date="2020-11" db="EMBL/GenBank/DDBJ databases">
        <authorList>
            <person name="McCartney M.A."/>
            <person name="Auch B."/>
            <person name="Kono T."/>
            <person name="Mallez S."/>
            <person name="Becker A."/>
            <person name="Gohl D.M."/>
            <person name="Silverstein K.A.T."/>
            <person name="Koren S."/>
            <person name="Bechman K.B."/>
            <person name="Herman A."/>
            <person name="Abrahante J.E."/>
            <person name="Garbe J."/>
        </authorList>
    </citation>
    <scope>NUCLEOTIDE SEQUENCE</scope>
    <source>
        <strain evidence="1">Duluth1</strain>
        <tissue evidence="1">Whole animal</tissue>
    </source>
</reference>
<dbReference type="EMBL" id="JAIWYP010000015">
    <property type="protein sequence ID" value="KAH3702729.1"/>
    <property type="molecule type" value="Genomic_DNA"/>
</dbReference>
<evidence type="ECO:0000313" key="1">
    <source>
        <dbReference type="EMBL" id="KAH3702729.1"/>
    </source>
</evidence>
<sequence length="130" mass="14755">MAELESLTMDDLRKCATHLVESYSDDIQSSSIDDFVQFKAILDADQYGTITHISELLKLDGGQLQTTFPNVDIALRIISVNNFQGRVSFSTLSRVKNYLWNIMGHERLTAFATVYVMSSHPITRRHTADR</sequence>
<dbReference type="Proteomes" id="UP000828390">
    <property type="component" value="Unassembled WGS sequence"/>
</dbReference>
<evidence type="ECO:0000313" key="2">
    <source>
        <dbReference type="Proteomes" id="UP000828390"/>
    </source>
</evidence>
<accession>A0A9D3YPY1</accession>
<dbReference type="AlphaFoldDB" id="A0A9D3YPY1"/>
<reference evidence="1" key="1">
    <citation type="journal article" date="2019" name="bioRxiv">
        <title>The Genome of the Zebra Mussel, Dreissena polymorpha: A Resource for Invasive Species Research.</title>
        <authorList>
            <person name="McCartney M.A."/>
            <person name="Auch B."/>
            <person name="Kono T."/>
            <person name="Mallez S."/>
            <person name="Zhang Y."/>
            <person name="Obille A."/>
            <person name="Becker A."/>
            <person name="Abrahante J.E."/>
            <person name="Garbe J."/>
            <person name="Badalamenti J.P."/>
            <person name="Herman A."/>
            <person name="Mangelson H."/>
            <person name="Liachko I."/>
            <person name="Sullivan S."/>
            <person name="Sone E.D."/>
            <person name="Koren S."/>
            <person name="Silverstein K.A.T."/>
            <person name="Beckman K.B."/>
            <person name="Gohl D.M."/>
        </authorList>
    </citation>
    <scope>NUCLEOTIDE SEQUENCE</scope>
    <source>
        <strain evidence="1">Duluth1</strain>
        <tissue evidence="1">Whole animal</tissue>
    </source>
</reference>
<comment type="caution">
    <text evidence="1">The sequence shown here is derived from an EMBL/GenBank/DDBJ whole genome shotgun (WGS) entry which is preliminary data.</text>
</comment>
<protein>
    <submittedName>
        <fullName evidence="1">Uncharacterized protein</fullName>
    </submittedName>
</protein>
<name>A0A9D3YPY1_DREPO</name>
<proteinExistence type="predicted"/>
<gene>
    <name evidence="1" type="ORF">DPMN_077755</name>
</gene>
<keyword evidence="2" id="KW-1185">Reference proteome</keyword>
<organism evidence="1 2">
    <name type="scientific">Dreissena polymorpha</name>
    <name type="common">Zebra mussel</name>
    <name type="synonym">Mytilus polymorpha</name>
    <dbReference type="NCBI Taxonomy" id="45954"/>
    <lineage>
        <taxon>Eukaryota</taxon>
        <taxon>Metazoa</taxon>
        <taxon>Spiralia</taxon>
        <taxon>Lophotrochozoa</taxon>
        <taxon>Mollusca</taxon>
        <taxon>Bivalvia</taxon>
        <taxon>Autobranchia</taxon>
        <taxon>Heteroconchia</taxon>
        <taxon>Euheterodonta</taxon>
        <taxon>Imparidentia</taxon>
        <taxon>Neoheterodontei</taxon>
        <taxon>Myida</taxon>
        <taxon>Dreissenoidea</taxon>
        <taxon>Dreissenidae</taxon>
        <taxon>Dreissena</taxon>
    </lineage>
</organism>